<dbReference type="Ensembl" id="ENSGMOT00000011914.2">
    <property type="protein sequence ID" value="ENSGMOP00000011598.2"/>
    <property type="gene ID" value="ENSGMOG00000010849.2"/>
</dbReference>
<name>A0A8C4ZCL3_GADMO</name>
<dbReference type="PANTHER" id="PTHR23171">
    <property type="entry name" value="GDOWN1"/>
    <property type="match status" value="1"/>
</dbReference>
<organism evidence="3 4">
    <name type="scientific">Gadus morhua</name>
    <name type="common">Atlantic cod</name>
    <dbReference type="NCBI Taxonomy" id="8049"/>
    <lineage>
        <taxon>Eukaryota</taxon>
        <taxon>Metazoa</taxon>
        <taxon>Chordata</taxon>
        <taxon>Craniata</taxon>
        <taxon>Vertebrata</taxon>
        <taxon>Euteleostomi</taxon>
        <taxon>Actinopterygii</taxon>
        <taxon>Neopterygii</taxon>
        <taxon>Teleostei</taxon>
        <taxon>Neoteleostei</taxon>
        <taxon>Acanthomorphata</taxon>
        <taxon>Zeiogadaria</taxon>
        <taxon>Gadariae</taxon>
        <taxon>Gadiformes</taxon>
        <taxon>Gadoidei</taxon>
        <taxon>Gadidae</taxon>
        <taxon>Gadus</taxon>
    </lineage>
</organism>
<dbReference type="InterPro" id="IPR051375">
    <property type="entry name" value="Tuftelin_GRINL1A/MYZAP/CCD68"/>
</dbReference>
<feature type="coiled-coil region" evidence="1">
    <location>
        <begin position="82"/>
        <end position="165"/>
    </location>
</feature>
<dbReference type="Gene3D" id="1.10.287.1490">
    <property type="match status" value="1"/>
</dbReference>
<dbReference type="PANTHER" id="PTHR23171:SF17">
    <property type="entry name" value="TUFTELIN"/>
    <property type="match status" value="1"/>
</dbReference>
<sequence>MYNGYENMLKKSLMLCGPLQAENSELQRRLEEQTARLQRAEGLSEDRGRRVEGLERLLGSLAVESTGLKEKVAAGEMELGRLREQTQQGREEQHRSEALEKELANMKEKIHQLDDMLKSQQRKVRHMIEQLQNSRTVIQERDRIIVELEEKVAYLEAENREIHDRMEYISGSPDPPPPELTESEDRQQVVYR</sequence>
<reference evidence="3" key="1">
    <citation type="submission" date="2025-08" db="UniProtKB">
        <authorList>
            <consortium name="Ensembl"/>
        </authorList>
    </citation>
    <scope>IDENTIFICATION</scope>
</reference>
<evidence type="ECO:0000313" key="4">
    <source>
        <dbReference type="Proteomes" id="UP000694546"/>
    </source>
</evidence>
<keyword evidence="1" id="KW-0175">Coiled coil</keyword>
<feature type="region of interest" description="Disordered" evidence="2">
    <location>
        <begin position="165"/>
        <end position="192"/>
    </location>
</feature>
<feature type="compositionally biased region" description="Basic and acidic residues" evidence="2">
    <location>
        <begin position="183"/>
        <end position="192"/>
    </location>
</feature>
<dbReference type="Proteomes" id="UP000694546">
    <property type="component" value="Chromosome 22"/>
</dbReference>
<protein>
    <submittedName>
        <fullName evidence="3">Uncharacterized protein</fullName>
    </submittedName>
</protein>
<evidence type="ECO:0000313" key="3">
    <source>
        <dbReference type="Ensembl" id="ENSGMOP00000011598.2"/>
    </source>
</evidence>
<dbReference type="OMA" id="HARTIIQ"/>
<dbReference type="AlphaFoldDB" id="A0A8C4ZCL3"/>
<keyword evidence="4" id="KW-1185">Reference proteome</keyword>
<dbReference type="GeneTree" id="ENSGT00950000183065"/>
<proteinExistence type="predicted"/>
<evidence type="ECO:0000256" key="2">
    <source>
        <dbReference type="SAM" id="MobiDB-lite"/>
    </source>
</evidence>
<evidence type="ECO:0000256" key="1">
    <source>
        <dbReference type="SAM" id="Coils"/>
    </source>
</evidence>
<accession>A0A8C4ZCL3</accession>
<dbReference type="GO" id="GO:0035556">
    <property type="term" value="P:intracellular signal transduction"/>
    <property type="evidence" value="ECO:0007669"/>
    <property type="project" value="TreeGrafter"/>
</dbReference>
<reference evidence="3" key="2">
    <citation type="submission" date="2025-09" db="UniProtKB">
        <authorList>
            <consortium name="Ensembl"/>
        </authorList>
    </citation>
    <scope>IDENTIFICATION</scope>
</reference>